<accession>A0A1E5SZ66</accession>
<evidence type="ECO:0000313" key="1">
    <source>
        <dbReference type="EMBL" id="OEK04410.1"/>
    </source>
</evidence>
<comment type="caution">
    <text evidence="1">The sequence shown here is derived from an EMBL/GenBank/DDBJ whole genome shotgun (WGS) entry which is preliminary data.</text>
</comment>
<evidence type="ECO:0000313" key="2">
    <source>
        <dbReference type="Proteomes" id="UP000095552"/>
    </source>
</evidence>
<keyword evidence="2" id="KW-1185">Reference proteome</keyword>
<name>A0A1E5SZ66_9BACT</name>
<sequence length="404" mass="45674">MSVLAQSPKTYISINGSDHVEYIGQKFKLKQGDQVEFLLHANPFLYDIELGLESIKYEFDIPDIIQQNFFEAEEEAEVEKTLMQLESLATRNSIKDEVVKIKNALGIISNIKSAATAFDYMVQNDNVDIEDILDQKQGIIFEKFRFSCNEAQDCSLFILNQLNSTKSELKNSLEIVLDQLNDNLQIRILSHTLDFDQIEGQIKEFVKYYRSITPDRFYVSKRVQDVRGDELKIKYSLKPKEGLTITPIYPEQTDSISFNVRSNFKISFSSGIFLSGLSDYEYTTQAFTDGNNNVLNQIALKNDNDTDINLGGLIHVHSDNGGFINPTLSVGAMINDNENIRYLVGGGLIFGRQQRLILNGGLAFGKVERLASNQSIGDQVASFDEVQIVKQSKSSFFIGFSYNF</sequence>
<dbReference type="AlphaFoldDB" id="A0A1E5SZ66"/>
<dbReference type="EMBL" id="MDGQ01000005">
    <property type="protein sequence ID" value="OEK04410.1"/>
    <property type="molecule type" value="Genomic_DNA"/>
</dbReference>
<dbReference type="STRING" id="1563681.BFP71_13095"/>
<organism evidence="1 2">
    <name type="scientific">Roseivirga misakiensis</name>
    <dbReference type="NCBI Taxonomy" id="1563681"/>
    <lineage>
        <taxon>Bacteria</taxon>
        <taxon>Pseudomonadati</taxon>
        <taxon>Bacteroidota</taxon>
        <taxon>Cytophagia</taxon>
        <taxon>Cytophagales</taxon>
        <taxon>Roseivirgaceae</taxon>
        <taxon>Roseivirga</taxon>
    </lineage>
</organism>
<protein>
    <submittedName>
        <fullName evidence="1">Uncharacterized protein</fullName>
    </submittedName>
</protein>
<reference evidence="1 2" key="1">
    <citation type="submission" date="2016-08" db="EMBL/GenBank/DDBJ databases">
        <title>Draft genome of Fabibacter sp. strain SK-8.</title>
        <authorList>
            <person name="Wong S.-K."/>
            <person name="Hamasaki K."/>
            <person name="Yoshizawa S."/>
        </authorList>
    </citation>
    <scope>NUCLEOTIDE SEQUENCE [LARGE SCALE GENOMIC DNA]</scope>
    <source>
        <strain evidence="1 2">SK-8</strain>
    </source>
</reference>
<dbReference type="Proteomes" id="UP000095552">
    <property type="component" value="Unassembled WGS sequence"/>
</dbReference>
<gene>
    <name evidence="1" type="ORF">BFP71_13095</name>
</gene>
<proteinExistence type="predicted"/>